<reference evidence="1" key="1">
    <citation type="submission" date="2022-06" db="EMBL/GenBank/DDBJ databases">
        <authorList>
            <person name="Goudenege D."/>
            <person name="Le Roux F."/>
        </authorList>
    </citation>
    <scope>NUCLEOTIDE SEQUENCE</scope>
    <source>
        <strain evidence="1">12-063</strain>
    </source>
</reference>
<evidence type="ECO:0000313" key="2">
    <source>
        <dbReference type="Proteomes" id="UP001152658"/>
    </source>
</evidence>
<comment type="caution">
    <text evidence="1">The sequence shown here is derived from an EMBL/GenBank/DDBJ whole genome shotgun (WGS) entry which is preliminary data.</text>
</comment>
<gene>
    <name evidence="1" type="ORF">VAE063_990077</name>
</gene>
<proteinExistence type="predicted"/>
<dbReference type="RefSeq" id="WP_168524176.1">
    <property type="nucleotide sequence ID" value="NZ_CALYLA010000024.1"/>
</dbReference>
<dbReference type="Proteomes" id="UP001152658">
    <property type="component" value="Unassembled WGS sequence"/>
</dbReference>
<name>A0ABM9FUJ5_9VIBR</name>
<keyword evidence="2" id="KW-1185">Reference proteome</keyword>
<dbReference type="EMBL" id="CALYLK010000140">
    <property type="protein sequence ID" value="CAH8242006.1"/>
    <property type="molecule type" value="Genomic_DNA"/>
</dbReference>
<evidence type="ECO:0000313" key="1">
    <source>
        <dbReference type="EMBL" id="CAH8242006.1"/>
    </source>
</evidence>
<accession>A0ABM9FUJ5</accession>
<protein>
    <submittedName>
        <fullName evidence="1">Uncharacterized protein</fullName>
    </submittedName>
</protein>
<organism evidence="1 2">
    <name type="scientific">Vibrio aestuarianus</name>
    <dbReference type="NCBI Taxonomy" id="28171"/>
    <lineage>
        <taxon>Bacteria</taxon>
        <taxon>Pseudomonadati</taxon>
        <taxon>Pseudomonadota</taxon>
        <taxon>Gammaproteobacteria</taxon>
        <taxon>Vibrionales</taxon>
        <taxon>Vibrionaceae</taxon>
        <taxon>Vibrio</taxon>
    </lineage>
</organism>
<sequence>MKDIQTGEAPIGYKWVKCRYRRKKNSEELLDANNYGYKCWCFLVRSSTK</sequence>